<evidence type="ECO:0000313" key="3">
    <source>
        <dbReference type="EMBL" id="PVD31096.1"/>
    </source>
</evidence>
<name>A0A2T7PCF1_POMCA</name>
<dbReference type="GO" id="GO:0016717">
    <property type="term" value="F:oxidoreductase activity, acting on paired donors, with oxidation of a pair of donors resulting in the reduction of molecular oxygen to two molecules of water"/>
    <property type="evidence" value="ECO:0007669"/>
    <property type="project" value="TreeGrafter"/>
</dbReference>
<reference evidence="3 4" key="1">
    <citation type="submission" date="2018-04" db="EMBL/GenBank/DDBJ databases">
        <title>The genome of golden apple snail Pomacea canaliculata provides insight into stress tolerance and invasive adaptation.</title>
        <authorList>
            <person name="Liu C."/>
            <person name="Liu B."/>
            <person name="Ren Y."/>
            <person name="Zhang Y."/>
            <person name="Wang H."/>
            <person name="Li S."/>
            <person name="Jiang F."/>
            <person name="Yin L."/>
            <person name="Zhang G."/>
            <person name="Qian W."/>
            <person name="Fan W."/>
        </authorList>
    </citation>
    <scope>NUCLEOTIDE SEQUENCE [LARGE SCALE GENOMIC DNA]</scope>
    <source>
        <strain evidence="3">SZHN2017</strain>
        <tissue evidence="3">Muscle</tissue>
    </source>
</reference>
<organism evidence="3 4">
    <name type="scientific">Pomacea canaliculata</name>
    <name type="common">Golden apple snail</name>
    <dbReference type="NCBI Taxonomy" id="400727"/>
    <lineage>
        <taxon>Eukaryota</taxon>
        <taxon>Metazoa</taxon>
        <taxon>Spiralia</taxon>
        <taxon>Lophotrochozoa</taxon>
        <taxon>Mollusca</taxon>
        <taxon>Gastropoda</taxon>
        <taxon>Caenogastropoda</taxon>
        <taxon>Architaenioglossa</taxon>
        <taxon>Ampullarioidea</taxon>
        <taxon>Ampullariidae</taxon>
        <taxon>Pomacea</taxon>
    </lineage>
</organism>
<feature type="transmembrane region" description="Helical" evidence="1">
    <location>
        <begin position="181"/>
        <end position="202"/>
    </location>
</feature>
<dbReference type="InterPro" id="IPR005804">
    <property type="entry name" value="FA_desaturase_dom"/>
</dbReference>
<feature type="transmembrane region" description="Helical" evidence="1">
    <location>
        <begin position="95"/>
        <end position="114"/>
    </location>
</feature>
<accession>A0A2T7PCF1</accession>
<dbReference type="InterPro" id="IPR012171">
    <property type="entry name" value="Fatty_acid_desaturase"/>
</dbReference>
<sequence>MSSAAVVKPRQDTDDYCVAPDSVHPRIGKISYENGVFYHNVDLTELPNFSALKDEVEKVIAELSWWQSYGVDSCILLSGVIGAVLSFFLMSSSNFPIFTAGVILLGCCHSVLAIKGGHVAAHKAVCQSAMWNRLLGFFFSDVCGTFPSDASYEIHVKGHHPHTNIMGLGDSSTFKAPLLPAFLYLFVAPLLLPIITPVVAVMTLWGRWFQLCRFLVIASFGLFANLYMAMTIAGCTLLGSLAITVVSRAVLAIPYIHVNIFQHIGLPMFSPRHRPKRLYQMSVGVLNLSSNPILDICFGHGIISCHVEHHLFPRLSDQQCLHVKPIVQRFLKANGLSYHQASYTDRLGVFLARYSQLMVNAPPISHFVGIQ</sequence>
<feature type="transmembrane region" description="Helical" evidence="1">
    <location>
        <begin position="69"/>
        <end position="88"/>
    </location>
</feature>
<gene>
    <name evidence="3" type="ORF">C0Q70_10374</name>
</gene>
<keyword evidence="1" id="KW-0812">Transmembrane</keyword>
<dbReference type="AlphaFoldDB" id="A0A2T7PCF1"/>
<keyword evidence="1" id="KW-1133">Transmembrane helix</keyword>
<dbReference type="GO" id="GO:0016020">
    <property type="term" value="C:membrane"/>
    <property type="evidence" value="ECO:0007669"/>
    <property type="project" value="TreeGrafter"/>
</dbReference>
<dbReference type="PANTHER" id="PTHR19353:SF13">
    <property type="entry name" value="FATTY ACID DESATURASE 6"/>
    <property type="match status" value="1"/>
</dbReference>
<dbReference type="PANTHER" id="PTHR19353">
    <property type="entry name" value="FATTY ACID DESATURASE 2"/>
    <property type="match status" value="1"/>
</dbReference>
<evidence type="ECO:0000259" key="2">
    <source>
        <dbReference type="Pfam" id="PF00487"/>
    </source>
</evidence>
<dbReference type="OMA" id="IHQMTHG"/>
<dbReference type="Proteomes" id="UP000245119">
    <property type="component" value="Linkage Group LG5"/>
</dbReference>
<feature type="domain" description="Fatty acid desaturase" evidence="2">
    <location>
        <begin position="99"/>
        <end position="340"/>
    </location>
</feature>
<protein>
    <recommendedName>
        <fullName evidence="2">Fatty acid desaturase domain-containing protein</fullName>
    </recommendedName>
</protein>
<dbReference type="STRING" id="400727.A0A2T7PCF1"/>
<feature type="transmembrane region" description="Helical" evidence="1">
    <location>
        <begin position="249"/>
        <end position="269"/>
    </location>
</feature>
<dbReference type="OrthoDB" id="8734935at2759"/>
<keyword evidence="1" id="KW-0472">Membrane</keyword>
<dbReference type="Pfam" id="PF00487">
    <property type="entry name" value="FA_desaturase"/>
    <property type="match status" value="1"/>
</dbReference>
<keyword evidence="4" id="KW-1185">Reference proteome</keyword>
<dbReference type="EMBL" id="PZQS01000005">
    <property type="protein sequence ID" value="PVD31096.1"/>
    <property type="molecule type" value="Genomic_DNA"/>
</dbReference>
<dbReference type="GO" id="GO:0006629">
    <property type="term" value="P:lipid metabolic process"/>
    <property type="evidence" value="ECO:0007669"/>
    <property type="project" value="InterPro"/>
</dbReference>
<feature type="transmembrane region" description="Helical" evidence="1">
    <location>
        <begin position="214"/>
        <end position="243"/>
    </location>
</feature>
<evidence type="ECO:0000313" key="4">
    <source>
        <dbReference type="Proteomes" id="UP000245119"/>
    </source>
</evidence>
<comment type="caution">
    <text evidence="3">The sequence shown here is derived from an EMBL/GenBank/DDBJ whole genome shotgun (WGS) entry which is preliminary data.</text>
</comment>
<proteinExistence type="predicted"/>
<evidence type="ECO:0000256" key="1">
    <source>
        <dbReference type="SAM" id="Phobius"/>
    </source>
</evidence>